<dbReference type="OrthoDB" id="25767at2759"/>
<dbReference type="STRING" id="1884261.A0A5C3R0U7"/>
<keyword evidence="2" id="KW-0819">tRNA processing</keyword>
<dbReference type="GO" id="GO:0005737">
    <property type="term" value="C:cytoplasm"/>
    <property type="evidence" value="ECO:0007669"/>
    <property type="project" value="TreeGrafter"/>
</dbReference>
<dbReference type="GO" id="GO:0009982">
    <property type="term" value="F:pseudouridine synthase activity"/>
    <property type="evidence" value="ECO:0007669"/>
    <property type="project" value="InterPro"/>
</dbReference>
<evidence type="ECO:0000313" key="7">
    <source>
        <dbReference type="Proteomes" id="UP000305067"/>
    </source>
</evidence>
<proteinExistence type="inferred from homology"/>
<gene>
    <name evidence="6" type="ORF">BDV98DRAFT_37967</name>
</gene>
<dbReference type="GO" id="GO:0003723">
    <property type="term" value="F:RNA binding"/>
    <property type="evidence" value="ECO:0007669"/>
    <property type="project" value="InterPro"/>
</dbReference>
<feature type="region of interest" description="Disordered" evidence="4">
    <location>
        <begin position="24"/>
        <end position="43"/>
    </location>
</feature>
<keyword evidence="7" id="KW-1185">Reference proteome</keyword>
<dbReference type="GO" id="GO:0005634">
    <property type="term" value="C:nucleus"/>
    <property type="evidence" value="ECO:0007669"/>
    <property type="project" value="TreeGrafter"/>
</dbReference>
<name>A0A5C3R0U7_9AGAR</name>
<dbReference type="InterPro" id="IPR020094">
    <property type="entry name" value="TruA/RsuA/RluB/E/F_N"/>
</dbReference>
<dbReference type="SUPFAM" id="SSF55120">
    <property type="entry name" value="Pseudouridine synthase"/>
    <property type="match status" value="1"/>
</dbReference>
<reference evidence="6 7" key="1">
    <citation type="journal article" date="2019" name="Nat. Ecol. Evol.">
        <title>Megaphylogeny resolves global patterns of mushroom evolution.</title>
        <authorList>
            <person name="Varga T."/>
            <person name="Krizsan K."/>
            <person name="Foldi C."/>
            <person name="Dima B."/>
            <person name="Sanchez-Garcia M."/>
            <person name="Sanchez-Ramirez S."/>
            <person name="Szollosi G.J."/>
            <person name="Szarkandi J.G."/>
            <person name="Papp V."/>
            <person name="Albert L."/>
            <person name="Andreopoulos W."/>
            <person name="Angelini C."/>
            <person name="Antonin V."/>
            <person name="Barry K.W."/>
            <person name="Bougher N.L."/>
            <person name="Buchanan P."/>
            <person name="Buyck B."/>
            <person name="Bense V."/>
            <person name="Catcheside P."/>
            <person name="Chovatia M."/>
            <person name="Cooper J."/>
            <person name="Damon W."/>
            <person name="Desjardin D."/>
            <person name="Finy P."/>
            <person name="Geml J."/>
            <person name="Haridas S."/>
            <person name="Hughes K."/>
            <person name="Justo A."/>
            <person name="Karasinski D."/>
            <person name="Kautmanova I."/>
            <person name="Kiss B."/>
            <person name="Kocsube S."/>
            <person name="Kotiranta H."/>
            <person name="LaButti K.M."/>
            <person name="Lechner B.E."/>
            <person name="Liimatainen K."/>
            <person name="Lipzen A."/>
            <person name="Lukacs Z."/>
            <person name="Mihaltcheva S."/>
            <person name="Morgado L.N."/>
            <person name="Niskanen T."/>
            <person name="Noordeloos M.E."/>
            <person name="Ohm R.A."/>
            <person name="Ortiz-Santana B."/>
            <person name="Ovrebo C."/>
            <person name="Racz N."/>
            <person name="Riley R."/>
            <person name="Savchenko A."/>
            <person name="Shiryaev A."/>
            <person name="Soop K."/>
            <person name="Spirin V."/>
            <person name="Szebenyi C."/>
            <person name="Tomsovsky M."/>
            <person name="Tulloss R.E."/>
            <person name="Uehling J."/>
            <person name="Grigoriev I.V."/>
            <person name="Vagvolgyi C."/>
            <person name="Papp T."/>
            <person name="Martin F.M."/>
            <person name="Miettinen O."/>
            <person name="Hibbett D.S."/>
            <person name="Nagy L.G."/>
        </authorList>
    </citation>
    <scope>NUCLEOTIDE SEQUENCE [LARGE SCALE GENOMIC DNA]</scope>
    <source>
        <strain evidence="6 7">CBS 309.79</strain>
    </source>
</reference>
<dbReference type="Gene3D" id="3.30.70.660">
    <property type="entry name" value="Pseudouridine synthase I, catalytic domain, C-terminal subdomain"/>
    <property type="match status" value="1"/>
</dbReference>
<dbReference type="InterPro" id="IPR020097">
    <property type="entry name" value="PsdUridine_synth_TruA_a/b_dom"/>
</dbReference>
<comment type="similarity">
    <text evidence="1">Belongs to the tRNA pseudouridine synthase TruA family.</text>
</comment>
<dbReference type="Proteomes" id="UP000305067">
    <property type="component" value="Unassembled WGS sequence"/>
</dbReference>
<protein>
    <submittedName>
        <fullName evidence="6">Pseudouridine synthase</fullName>
    </submittedName>
</protein>
<dbReference type="GO" id="GO:1990481">
    <property type="term" value="P:mRNA pseudouridine synthesis"/>
    <property type="evidence" value="ECO:0007669"/>
    <property type="project" value="TreeGrafter"/>
</dbReference>
<dbReference type="InterPro" id="IPR020103">
    <property type="entry name" value="PsdUridine_synth_cat_dom_sf"/>
</dbReference>
<dbReference type="PANTHER" id="PTHR11142">
    <property type="entry name" value="PSEUDOURIDYLATE SYNTHASE"/>
    <property type="match status" value="1"/>
</dbReference>
<dbReference type="EMBL" id="ML178814">
    <property type="protein sequence ID" value="TFL07802.1"/>
    <property type="molecule type" value="Genomic_DNA"/>
</dbReference>
<evidence type="ECO:0000259" key="5">
    <source>
        <dbReference type="Pfam" id="PF01416"/>
    </source>
</evidence>
<feature type="domain" description="Pseudouridine synthase I TruA alpha/beta" evidence="5">
    <location>
        <begin position="245"/>
        <end position="361"/>
    </location>
</feature>
<evidence type="ECO:0000256" key="1">
    <source>
        <dbReference type="ARBA" id="ARBA00009375"/>
    </source>
</evidence>
<evidence type="ECO:0000256" key="4">
    <source>
        <dbReference type="SAM" id="MobiDB-lite"/>
    </source>
</evidence>
<dbReference type="PANTHER" id="PTHR11142:SF5">
    <property type="entry name" value="TRNA PSEUDOURIDINE(38_39) SYNTHASE"/>
    <property type="match status" value="1"/>
</dbReference>
<feature type="region of interest" description="Disordered" evidence="4">
    <location>
        <begin position="136"/>
        <end position="163"/>
    </location>
</feature>
<evidence type="ECO:0000256" key="2">
    <source>
        <dbReference type="ARBA" id="ARBA00022694"/>
    </source>
</evidence>
<keyword evidence="3" id="KW-0413">Isomerase</keyword>
<dbReference type="InterPro" id="IPR020095">
    <property type="entry name" value="PsdUridine_synth_TruA_C"/>
</dbReference>
<dbReference type="Pfam" id="PF01416">
    <property type="entry name" value="PseudoU_synth_1"/>
    <property type="match status" value="1"/>
</dbReference>
<dbReference type="GO" id="GO:0031119">
    <property type="term" value="P:tRNA pseudouridine synthesis"/>
    <property type="evidence" value="ECO:0007669"/>
    <property type="project" value="TreeGrafter"/>
</dbReference>
<evidence type="ECO:0000256" key="3">
    <source>
        <dbReference type="ARBA" id="ARBA00023235"/>
    </source>
</evidence>
<dbReference type="InterPro" id="IPR001406">
    <property type="entry name" value="PsdUridine_synth_TruA"/>
</dbReference>
<evidence type="ECO:0000313" key="6">
    <source>
        <dbReference type="EMBL" id="TFL07802.1"/>
    </source>
</evidence>
<dbReference type="AlphaFoldDB" id="A0A5C3R0U7"/>
<feature type="compositionally biased region" description="Low complexity" evidence="4">
    <location>
        <begin position="136"/>
        <end position="158"/>
    </location>
</feature>
<sequence length="505" mass="55254">MTNTNPSTAYESWSREDLIRRLTQLESGSREAPASPPPQAPKKFDFGAYETRKIALKFCYSGWEYGGLAFQNAPTPLPTVEGVLFDALAHARLVDGEAGLDGCGWERCGRTDRGVSAAGQVVSLYVRSSRRKEATSAQAQAGAASSDSASASTSGPSAVETDGDALAGFDLETSEPTNNSARKAEETHRELPYVWTLNHLLPPTIRVLAWSPIAPDFSARFNCKFRHYKYFFPCAGLSIPRMQEAAALLVGEHDFRNLCKLDPAKQIKTFKRGILSATISPVQGEDGMYVLDLVGTAFLYHQVRHIMAMLLLVGSGLEPPSVISALMNVEDNPGTELPIVDRKPEYQMADGLPLMLWDCGYADQDVDWRSNDGSLSGQGYLHTQMRSIRERSRIHTTLDQHFLQAAEKFHAPEDSKLPLGPGALVLSSASGRPFPSLPKSKSKEEKVNYSVPLGGGTFRRAAEYVPLLERKRLEHVDVVNERWLNTKGARKAARTAGADAVGADE</sequence>
<organism evidence="6 7">
    <name type="scientific">Pterulicium gracile</name>
    <dbReference type="NCBI Taxonomy" id="1884261"/>
    <lineage>
        <taxon>Eukaryota</taxon>
        <taxon>Fungi</taxon>
        <taxon>Dikarya</taxon>
        <taxon>Basidiomycota</taxon>
        <taxon>Agaricomycotina</taxon>
        <taxon>Agaricomycetes</taxon>
        <taxon>Agaricomycetidae</taxon>
        <taxon>Agaricales</taxon>
        <taxon>Pleurotineae</taxon>
        <taxon>Pterulaceae</taxon>
        <taxon>Pterulicium</taxon>
    </lineage>
</organism>
<dbReference type="Gene3D" id="3.30.70.580">
    <property type="entry name" value="Pseudouridine synthase I, catalytic domain, N-terminal subdomain"/>
    <property type="match status" value="1"/>
</dbReference>
<dbReference type="HAMAP" id="MF_00171">
    <property type="entry name" value="TruA"/>
    <property type="match status" value="1"/>
</dbReference>
<accession>A0A5C3R0U7</accession>